<dbReference type="RefSeq" id="WP_305473237.1">
    <property type="nucleotide sequence ID" value="NZ_JAUYVT010000025.1"/>
</dbReference>
<keyword evidence="3" id="KW-1185">Reference proteome</keyword>
<proteinExistence type="predicted"/>
<evidence type="ECO:0000313" key="3">
    <source>
        <dbReference type="Proteomes" id="UP001177212"/>
    </source>
</evidence>
<evidence type="ECO:0000256" key="1">
    <source>
        <dbReference type="SAM" id="Phobius"/>
    </source>
</evidence>
<feature type="transmembrane region" description="Helical" evidence="1">
    <location>
        <begin position="47"/>
        <end position="68"/>
    </location>
</feature>
<dbReference type="EMBL" id="JAUYVT010000025">
    <property type="protein sequence ID" value="MDP2566720.1"/>
    <property type="molecule type" value="Genomic_DNA"/>
</dbReference>
<evidence type="ECO:0008006" key="4">
    <source>
        <dbReference type="Google" id="ProtNLM"/>
    </source>
</evidence>
<comment type="caution">
    <text evidence="2">The sequence shown here is derived from an EMBL/GenBank/DDBJ whole genome shotgun (WGS) entry which is preliminary data.</text>
</comment>
<accession>A0ABT9FJE7</accession>
<evidence type="ECO:0000313" key="2">
    <source>
        <dbReference type="EMBL" id="MDP2566720.1"/>
    </source>
</evidence>
<dbReference type="Proteomes" id="UP001177212">
    <property type="component" value="Unassembled WGS sequence"/>
</dbReference>
<organism evidence="2 3">
    <name type="scientific">Pseudoalteromonas marina</name>
    <dbReference type="NCBI Taxonomy" id="267375"/>
    <lineage>
        <taxon>Bacteria</taxon>
        <taxon>Pseudomonadati</taxon>
        <taxon>Pseudomonadota</taxon>
        <taxon>Gammaproteobacteria</taxon>
        <taxon>Alteromonadales</taxon>
        <taxon>Pseudoalteromonadaceae</taxon>
        <taxon>Pseudoalteromonas</taxon>
    </lineage>
</organism>
<name>A0ABT9FJE7_9GAMM</name>
<protein>
    <recommendedName>
        <fullName evidence="4">DUF3341 domain-containing protein</fullName>
    </recommendedName>
</protein>
<feature type="transmembrane region" description="Helical" evidence="1">
    <location>
        <begin position="88"/>
        <end position="107"/>
    </location>
</feature>
<keyword evidence="1" id="KW-0812">Transmembrane</keyword>
<gene>
    <name evidence="2" type="ORF">Q8W34_18915</name>
</gene>
<reference evidence="2" key="1">
    <citation type="submission" date="2023-07" db="EMBL/GenBank/DDBJ databases">
        <title>Genome content predicts the carbon catabolic preferences of heterotrophic bacteria.</title>
        <authorList>
            <person name="Gralka M."/>
        </authorList>
    </citation>
    <scope>NUCLEOTIDE SEQUENCE</scope>
    <source>
        <strain evidence="2">4G09</strain>
    </source>
</reference>
<keyword evidence="1" id="KW-1133">Transmembrane helix</keyword>
<sequence length="170" mass="19141">MENNMESNKMESNKMRIDFDALPAVFTIKGFTAIYNANVKSNPKEKFWLILAIVFGCIFIASFFTIMVGPDHLYIQGDMSLSEFWQLYPGPIASVSFVLACGCIQIGSQLSTNWKSYFNDSIDVYVDSKIIDATGYEVVILENDHFIIAKDSDELNSYIDQLSSQLQGVD</sequence>
<keyword evidence="1" id="KW-0472">Membrane</keyword>